<evidence type="ECO:0000313" key="2">
    <source>
        <dbReference type="Proteomes" id="UP000026962"/>
    </source>
</evidence>
<reference evidence="1" key="2">
    <citation type="submission" date="2018-05" db="EMBL/GenBank/DDBJ databases">
        <title>OpunRS2 (Oryza punctata Reference Sequence Version 2).</title>
        <authorList>
            <person name="Zhang J."/>
            <person name="Kudrna D."/>
            <person name="Lee S."/>
            <person name="Talag J."/>
            <person name="Welchert J."/>
            <person name="Wing R.A."/>
        </authorList>
    </citation>
    <scope>NUCLEOTIDE SEQUENCE [LARGE SCALE GENOMIC DNA]</scope>
</reference>
<dbReference type="AlphaFoldDB" id="A0A0E0KJJ3"/>
<name>A0A0E0KJJ3_ORYPU</name>
<organism evidence="1">
    <name type="scientific">Oryza punctata</name>
    <name type="common">Red rice</name>
    <dbReference type="NCBI Taxonomy" id="4537"/>
    <lineage>
        <taxon>Eukaryota</taxon>
        <taxon>Viridiplantae</taxon>
        <taxon>Streptophyta</taxon>
        <taxon>Embryophyta</taxon>
        <taxon>Tracheophyta</taxon>
        <taxon>Spermatophyta</taxon>
        <taxon>Magnoliopsida</taxon>
        <taxon>Liliopsida</taxon>
        <taxon>Poales</taxon>
        <taxon>Poaceae</taxon>
        <taxon>BOP clade</taxon>
        <taxon>Oryzoideae</taxon>
        <taxon>Oryzeae</taxon>
        <taxon>Oryzinae</taxon>
        <taxon>Oryza</taxon>
    </lineage>
</organism>
<dbReference type="Gramene" id="OPUNC03G32680.1">
    <property type="protein sequence ID" value="OPUNC03G32680.1"/>
    <property type="gene ID" value="OPUNC03G32680"/>
</dbReference>
<reference evidence="1" key="1">
    <citation type="submission" date="2015-04" db="UniProtKB">
        <authorList>
            <consortium name="EnsemblPlants"/>
        </authorList>
    </citation>
    <scope>IDENTIFICATION</scope>
</reference>
<dbReference type="HOGENOM" id="CLU_2076915_0_0_1"/>
<protein>
    <submittedName>
        <fullName evidence="1">Uncharacterized protein</fullName>
    </submittedName>
</protein>
<accession>A0A0E0KJJ3</accession>
<proteinExistence type="predicted"/>
<dbReference type="EnsemblPlants" id="OPUNC03G32680.1">
    <property type="protein sequence ID" value="OPUNC03G32680.1"/>
    <property type="gene ID" value="OPUNC03G32680"/>
</dbReference>
<keyword evidence="2" id="KW-1185">Reference proteome</keyword>
<evidence type="ECO:0000313" key="1">
    <source>
        <dbReference type="EnsemblPlants" id="OPUNC03G32680.1"/>
    </source>
</evidence>
<dbReference type="Proteomes" id="UP000026962">
    <property type="component" value="Chromosome 3"/>
</dbReference>
<sequence length="118" mass="13463">MMGEVCNRSNLEVWTRKRSRMAGCMRSCCCRCTQAPGRWRLHSVLATSMHVGRGRSKLLACIHGASLDCSTTKRTTADEMLVIMPHSSWQDDIHIFLLIKKYIHIFPCLFFFGNIAGR</sequence>